<keyword evidence="2" id="KW-0472">Membrane</keyword>
<keyword evidence="4" id="KW-0378">Hydrolase</keyword>
<evidence type="ECO:0000256" key="1">
    <source>
        <dbReference type="SAM" id="MobiDB-lite"/>
    </source>
</evidence>
<dbReference type="Pfam" id="PF06259">
    <property type="entry name" value="Abhydrolase_8"/>
    <property type="match status" value="1"/>
</dbReference>
<dbReference type="Proteomes" id="UP001611548">
    <property type="component" value="Unassembled WGS sequence"/>
</dbReference>
<feature type="transmembrane region" description="Helical" evidence="2">
    <location>
        <begin position="25"/>
        <end position="47"/>
    </location>
</feature>
<feature type="region of interest" description="Disordered" evidence="1">
    <location>
        <begin position="418"/>
        <end position="440"/>
    </location>
</feature>
<gene>
    <name evidence="4" type="ORF">ACH429_14155</name>
</gene>
<evidence type="ECO:0000313" key="5">
    <source>
        <dbReference type="Proteomes" id="UP001611548"/>
    </source>
</evidence>
<keyword evidence="2" id="KW-1133">Transmembrane helix</keyword>
<organism evidence="4 5">
    <name type="scientific">Streptomyces pathocidini</name>
    <dbReference type="NCBI Taxonomy" id="1650571"/>
    <lineage>
        <taxon>Bacteria</taxon>
        <taxon>Bacillati</taxon>
        <taxon>Actinomycetota</taxon>
        <taxon>Actinomycetes</taxon>
        <taxon>Kitasatosporales</taxon>
        <taxon>Streptomycetaceae</taxon>
        <taxon>Streptomyces</taxon>
    </lineage>
</organism>
<keyword evidence="5" id="KW-1185">Reference proteome</keyword>
<feature type="domain" description="DUF1023" evidence="3">
    <location>
        <begin position="171"/>
        <end position="344"/>
    </location>
</feature>
<protein>
    <submittedName>
        <fullName evidence="4">Alpha/beta hydrolase</fullName>
    </submittedName>
</protein>
<name>A0ABW7UWY8_9ACTN</name>
<sequence length="440" mass="46647">MSSFPELGSTPTSWFSTSWFGESPVWRALLALTVVFVLLATTGWTAIRNQTPAAGSREAAVAAWQDGSIDGRGLPDLADGPRVLADFFSSLTTTQQEHLVQRYPLVVGNMGGAPVELRYRANRIALDEARSTAKKRMNDLGLTEEGRQDAGRLMHRFESMLSGGRQILAFDPTGPGRAAEVFGDLAQARQVSVVVPGVDTNLVNFERTQRKYSAPVGMARALYEEERAQRPEERTAVVAWADYTTPAGLGVDAATGRLAEDGAVRLDSFVDSLAHASRVSLFCHSYGSVVCGVAARDLSPKVTDIAVAGSPGMRAETVAGLRTKARVWAARDADDWIQDVPYLEIGELGHGADPVSRAFGARVISASRAVGHTGYFEPGTESLESFAEIGVGALGSVDCAAGHSTQCQVGIPSSGIQQTGIHGSDSGKAGNDGTRVPEKV</sequence>
<accession>A0ABW7UWY8</accession>
<comment type="caution">
    <text evidence="4">The sequence shown here is derived from an EMBL/GenBank/DDBJ whole genome shotgun (WGS) entry which is preliminary data.</text>
</comment>
<evidence type="ECO:0000256" key="2">
    <source>
        <dbReference type="SAM" id="Phobius"/>
    </source>
</evidence>
<dbReference type="GO" id="GO:0016787">
    <property type="term" value="F:hydrolase activity"/>
    <property type="evidence" value="ECO:0007669"/>
    <property type="project" value="UniProtKB-KW"/>
</dbReference>
<dbReference type="RefSeq" id="WP_079101063.1">
    <property type="nucleotide sequence ID" value="NZ_JBIRWE010000005.1"/>
</dbReference>
<evidence type="ECO:0000259" key="3">
    <source>
        <dbReference type="Pfam" id="PF06259"/>
    </source>
</evidence>
<keyword evidence="2" id="KW-0812">Transmembrane</keyword>
<evidence type="ECO:0000313" key="4">
    <source>
        <dbReference type="EMBL" id="MFI1965233.1"/>
    </source>
</evidence>
<reference evidence="4 5" key="1">
    <citation type="submission" date="2024-10" db="EMBL/GenBank/DDBJ databases">
        <title>The Natural Products Discovery Center: Release of the First 8490 Sequenced Strains for Exploring Actinobacteria Biosynthetic Diversity.</title>
        <authorList>
            <person name="Kalkreuter E."/>
            <person name="Kautsar S.A."/>
            <person name="Yang D."/>
            <person name="Bader C.D."/>
            <person name="Teijaro C.N."/>
            <person name="Fluegel L."/>
            <person name="Davis C.M."/>
            <person name="Simpson J.R."/>
            <person name="Lauterbach L."/>
            <person name="Steele A.D."/>
            <person name="Gui C."/>
            <person name="Meng S."/>
            <person name="Li G."/>
            <person name="Viehrig K."/>
            <person name="Ye F."/>
            <person name="Su P."/>
            <person name="Kiefer A.F."/>
            <person name="Nichols A."/>
            <person name="Cepeda A.J."/>
            <person name="Yan W."/>
            <person name="Fan B."/>
            <person name="Jiang Y."/>
            <person name="Adhikari A."/>
            <person name="Zheng C.-J."/>
            <person name="Schuster L."/>
            <person name="Cowan T.M."/>
            <person name="Smanski M.J."/>
            <person name="Chevrette M.G."/>
            <person name="De Carvalho L.P.S."/>
            <person name="Shen B."/>
        </authorList>
    </citation>
    <scope>NUCLEOTIDE SEQUENCE [LARGE SCALE GENOMIC DNA]</scope>
    <source>
        <strain evidence="4 5">NPDC020327</strain>
    </source>
</reference>
<proteinExistence type="predicted"/>
<dbReference type="EMBL" id="JBIRWE010000005">
    <property type="protein sequence ID" value="MFI1965233.1"/>
    <property type="molecule type" value="Genomic_DNA"/>
</dbReference>
<dbReference type="InterPro" id="IPR010427">
    <property type="entry name" value="DUF1023"/>
</dbReference>